<gene>
    <name evidence="5" type="ORF">B1B_02999</name>
</gene>
<dbReference type="EMBL" id="AUZY01001808">
    <property type="protein sequence ID" value="EQD73860.1"/>
    <property type="molecule type" value="Genomic_DNA"/>
</dbReference>
<dbReference type="InterPro" id="IPR017932">
    <property type="entry name" value="GATase_2_dom"/>
</dbReference>
<organism evidence="5">
    <name type="scientific">mine drainage metagenome</name>
    <dbReference type="NCBI Taxonomy" id="410659"/>
    <lineage>
        <taxon>unclassified sequences</taxon>
        <taxon>metagenomes</taxon>
        <taxon>ecological metagenomes</taxon>
    </lineage>
</organism>
<comment type="caution">
    <text evidence="5">The sequence shown here is derived from an EMBL/GenBank/DDBJ whole genome shotgun (WGS) entry which is preliminary data.</text>
</comment>
<dbReference type="GO" id="GO:0016757">
    <property type="term" value="F:glycosyltransferase activity"/>
    <property type="evidence" value="ECO:0007669"/>
    <property type="project" value="UniProtKB-KW"/>
</dbReference>
<protein>
    <submittedName>
        <fullName evidence="5">Amidophosphoribosyltransferase</fullName>
    </submittedName>
</protein>
<accession>T1CVB6</accession>
<dbReference type="InterPro" id="IPR029055">
    <property type="entry name" value="Ntn_hydrolases_N"/>
</dbReference>
<feature type="domain" description="Glutamine amidotransferase type-2" evidence="4">
    <location>
        <begin position="32"/>
        <end position="238"/>
    </location>
</feature>
<reference evidence="5" key="2">
    <citation type="journal article" date="2014" name="ISME J.">
        <title>Microbial stratification in low pH oxic and suboxic macroscopic growths along an acid mine drainage.</title>
        <authorList>
            <person name="Mendez-Garcia C."/>
            <person name="Mesa V."/>
            <person name="Sprenger R.R."/>
            <person name="Richter M."/>
            <person name="Diez M.S."/>
            <person name="Solano J."/>
            <person name="Bargiela R."/>
            <person name="Golyshina O.V."/>
            <person name="Manteca A."/>
            <person name="Ramos J.L."/>
            <person name="Gallego J.R."/>
            <person name="Llorente I."/>
            <person name="Martins Dos Santos V.A."/>
            <person name="Jensen O.N."/>
            <person name="Pelaez A.I."/>
            <person name="Sanchez J."/>
            <person name="Ferrer M."/>
        </authorList>
    </citation>
    <scope>NUCLEOTIDE SEQUENCE</scope>
</reference>
<evidence type="ECO:0000313" key="5">
    <source>
        <dbReference type="EMBL" id="EQD73860.1"/>
    </source>
</evidence>
<sequence>MNWGIPKAHGLRPGLGSLRAETPTGRLRLESCRRTNSAASSEYPSREAGGTPKLFRGLRALQHRGQESAGIATTSHGVLHLRKGMGLVHEIFTEELVDALRGTTGIGHTRYSTTGTSDLENAQPLVVKVRGEDAAIAHNGDLVNFERIRRRLQAQGVELMGSADSETMAQMIAIEYGRTRDLEPAIRRACAELVGGYAVVLIVGNRIAAFRDPLGIRPLVLGSLEGGWRSRASRSPSS</sequence>
<evidence type="ECO:0000256" key="3">
    <source>
        <dbReference type="SAM" id="MobiDB-lite"/>
    </source>
</evidence>
<proteinExistence type="predicted"/>
<keyword evidence="2" id="KW-0315">Glutamine amidotransferase</keyword>
<keyword evidence="5" id="KW-0328">Glycosyltransferase</keyword>
<reference evidence="5" key="1">
    <citation type="submission" date="2013-08" db="EMBL/GenBank/DDBJ databases">
        <authorList>
            <person name="Mendez C."/>
            <person name="Richter M."/>
            <person name="Ferrer M."/>
            <person name="Sanchez J."/>
        </authorList>
    </citation>
    <scope>NUCLEOTIDE SEQUENCE</scope>
</reference>
<keyword evidence="1 5" id="KW-0808">Transferase</keyword>
<dbReference type="AlphaFoldDB" id="T1CVB6"/>
<name>T1CVB6_9ZZZZ</name>
<evidence type="ECO:0000256" key="1">
    <source>
        <dbReference type="ARBA" id="ARBA00022679"/>
    </source>
</evidence>
<dbReference type="SUPFAM" id="SSF56235">
    <property type="entry name" value="N-terminal nucleophile aminohydrolases (Ntn hydrolases)"/>
    <property type="match status" value="1"/>
</dbReference>
<evidence type="ECO:0000256" key="2">
    <source>
        <dbReference type="ARBA" id="ARBA00022962"/>
    </source>
</evidence>
<feature type="region of interest" description="Disordered" evidence="3">
    <location>
        <begin position="32"/>
        <end position="51"/>
    </location>
</feature>
<dbReference type="Pfam" id="PF13522">
    <property type="entry name" value="GATase_6"/>
    <property type="match status" value="1"/>
</dbReference>
<evidence type="ECO:0000259" key="4">
    <source>
        <dbReference type="PROSITE" id="PS51278"/>
    </source>
</evidence>
<dbReference type="PROSITE" id="PS51278">
    <property type="entry name" value="GATASE_TYPE_2"/>
    <property type="match status" value="1"/>
</dbReference>
<feature type="compositionally biased region" description="Polar residues" evidence="3">
    <location>
        <begin position="34"/>
        <end position="43"/>
    </location>
</feature>
<dbReference type="PANTHER" id="PTHR11907">
    <property type="entry name" value="AMIDOPHOSPHORIBOSYLTRANSFERASE"/>
    <property type="match status" value="1"/>
</dbReference>
<dbReference type="Gene3D" id="3.60.20.10">
    <property type="entry name" value="Glutamine Phosphoribosylpyrophosphate, subunit 1, domain 1"/>
    <property type="match status" value="1"/>
</dbReference>